<accession>A0A4U7KKC4</accession>
<name>A0A4U7KKC4_9BASI</name>
<dbReference type="KEGG" id="sgra:EX895_006427"/>
<gene>
    <name evidence="1" type="ORF">EX895_006427</name>
</gene>
<dbReference type="GeneID" id="40729322"/>
<keyword evidence="2" id="KW-1185">Reference proteome</keyword>
<proteinExistence type="predicted"/>
<protein>
    <submittedName>
        <fullName evidence="1">Uncharacterized protein</fullName>
    </submittedName>
</protein>
<evidence type="ECO:0000313" key="2">
    <source>
        <dbReference type="Proteomes" id="UP000306050"/>
    </source>
</evidence>
<dbReference type="Proteomes" id="UP000306050">
    <property type="component" value="Chromosome SGRAM_9"/>
</dbReference>
<comment type="caution">
    <text evidence="1">The sequence shown here is derived from an EMBL/GenBank/DDBJ whole genome shotgun (WGS) entry which is preliminary data.</text>
</comment>
<organism evidence="1 2">
    <name type="scientific">Sporisorium graminicola</name>
    <dbReference type="NCBI Taxonomy" id="280036"/>
    <lineage>
        <taxon>Eukaryota</taxon>
        <taxon>Fungi</taxon>
        <taxon>Dikarya</taxon>
        <taxon>Basidiomycota</taxon>
        <taxon>Ustilaginomycotina</taxon>
        <taxon>Ustilaginomycetes</taxon>
        <taxon>Ustilaginales</taxon>
        <taxon>Ustilaginaceae</taxon>
        <taxon>Sporisorium</taxon>
    </lineage>
</organism>
<dbReference type="RefSeq" id="XP_029736510.1">
    <property type="nucleotide sequence ID" value="XM_029887018.1"/>
</dbReference>
<sequence>MESLVKAAVIVLNDAQGSSNRETDQQDDLERDVSLFLRSMRHFRDQPLPFPTATYRDFFVLVAQWRHEELAIDARYTIDSTRSWIELSSASERRALDQDLGVHSGAWDGPYELTSRLLTMLMVLHTDGETCVKEVDNVAHLLFDSLKRAAESAGAGSTQLLDILFLLGILLDAFAELTKAGNEDQTDLIRSIASLLVITVWRDHERAKIAVGFLNRIVARDASFKGKLAANTASAIVSLLSLEADCPYAGVDVKNAGPLMFVAAIFRNCLGVMLESAYADAIECIASALFEPLSHLLRRLIERTREAPADEHTTELEMVATTLYDTCDKALRGQPPEVERGA</sequence>
<dbReference type="OrthoDB" id="2554128at2759"/>
<reference evidence="1 2" key="1">
    <citation type="submission" date="2019-05" db="EMBL/GenBank/DDBJ databases">
        <title>Sporisorium graminicola CBS 10092 draft sequencing and annotation.</title>
        <authorList>
            <person name="Solano-Gonzalez S."/>
            <person name="Caddick M.X."/>
            <person name="Darby A."/>
        </authorList>
    </citation>
    <scope>NUCLEOTIDE SEQUENCE [LARGE SCALE GENOMIC DNA]</scope>
    <source>
        <strain evidence="1 2">CBS 10092</strain>
    </source>
</reference>
<dbReference type="AlphaFoldDB" id="A0A4U7KKC4"/>
<dbReference type="EMBL" id="SRRM01000022">
    <property type="protein sequence ID" value="TKY84525.1"/>
    <property type="molecule type" value="Genomic_DNA"/>
</dbReference>
<evidence type="ECO:0000313" key="1">
    <source>
        <dbReference type="EMBL" id="TKY84525.1"/>
    </source>
</evidence>